<comment type="function">
    <text evidence="9">Plays a key role in early steps of protein N-linked glycosylation by being involved in the conversion of polyprenol into dolichol. Acts as a polyprenal reductase that mediates the reduction of polyprenal into dolichal in a NADP-dependent mechanism. Dolichols are required for the synthesis of dolichol-linked monosaccharides and the oligosaccharide precursor used for N-glycosylation.</text>
</comment>
<feature type="transmembrane region" description="Helical" evidence="9">
    <location>
        <begin position="81"/>
        <end position="100"/>
    </location>
</feature>
<proteinExistence type="inferred from homology"/>
<dbReference type="PROSITE" id="PS50244">
    <property type="entry name" value="S5A_REDUCTASE"/>
    <property type="match status" value="1"/>
</dbReference>
<dbReference type="InterPro" id="IPR001104">
    <property type="entry name" value="3-oxo-5_a-steroid_4-DH_C"/>
</dbReference>
<dbReference type="GO" id="GO:0102389">
    <property type="term" value="F:polyprenol reductase activity"/>
    <property type="evidence" value="ECO:0007669"/>
    <property type="project" value="UniProtKB-UniRule"/>
</dbReference>
<gene>
    <name evidence="11" type="ORF">DME_LOCUS2177</name>
</gene>
<name>A0A0N4UK29_DRAME</name>
<dbReference type="GO" id="GO:0006488">
    <property type="term" value="P:dolichol-linked oligosaccharide biosynthetic process"/>
    <property type="evidence" value="ECO:0007669"/>
    <property type="project" value="UniProtKB-UniRule"/>
</dbReference>
<keyword evidence="9" id="KW-0521">NADP</keyword>
<dbReference type="AlphaFoldDB" id="A0A0N4UK29"/>
<dbReference type="Proteomes" id="UP000038040">
    <property type="component" value="Unplaced"/>
</dbReference>
<dbReference type="EMBL" id="UYYG01000048">
    <property type="protein sequence ID" value="VDN52204.1"/>
    <property type="molecule type" value="Genomic_DNA"/>
</dbReference>
<dbReference type="WBParaSite" id="DME_0000805201-mRNA-1">
    <property type="protein sequence ID" value="DME_0000805201-mRNA-1"/>
    <property type="gene ID" value="DME_0000805201"/>
</dbReference>
<evidence type="ECO:0000256" key="7">
    <source>
        <dbReference type="ARBA" id="ARBA00047186"/>
    </source>
</evidence>
<evidence type="ECO:0000256" key="8">
    <source>
        <dbReference type="ARBA" id="ARBA00049427"/>
    </source>
</evidence>
<evidence type="ECO:0000256" key="3">
    <source>
        <dbReference type="ARBA" id="ARBA00022692"/>
    </source>
</evidence>
<dbReference type="GO" id="GO:0003865">
    <property type="term" value="F:3-oxo-5-alpha-steroid 4-dehydrogenase activity"/>
    <property type="evidence" value="ECO:0007669"/>
    <property type="project" value="TreeGrafter"/>
</dbReference>
<evidence type="ECO:0000256" key="2">
    <source>
        <dbReference type="ARBA" id="ARBA00012522"/>
    </source>
</evidence>
<evidence type="ECO:0000313" key="13">
    <source>
        <dbReference type="Proteomes" id="UP000274756"/>
    </source>
</evidence>
<evidence type="ECO:0000256" key="6">
    <source>
        <dbReference type="ARBA" id="ARBA00046320"/>
    </source>
</evidence>
<sequence>MSIEKFSNWLTIFLLPKRSLNTTNGNHLKGVLPFLANISYYEFIQINQSIPVFIGLLVYLTHLMRRLYETLYISVFSQSSMNILHFMMGIIFYTSSVYSQLLSAFKGSTQTLESLNERNISSFSFITKFQIVLLLIFFLFQYEQNKCCKILSATRKTSNGSIKSYDHFIVKGRLFEYISSPHYSIEILLYCVLMIYYKFTIEITLCCLFVIVNQTIACFLTHRWYKEKFASKYPSKRKAIIPYLL</sequence>
<dbReference type="EC" id="1.3.1.94" evidence="2 9"/>
<feature type="domain" description="3-oxo-5-alpha-steroid 4-dehydrogenase C-terminal" evidence="10">
    <location>
        <begin position="122"/>
        <end position="245"/>
    </location>
</feature>
<dbReference type="PANTHER" id="PTHR14624:SF0">
    <property type="entry name" value="POLYPRENOL REDUCTASE"/>
    <property type="match status" value="1"/>
</dbReference>
<feature type="transmembrane region" description="Helical" evidence="9">
    <location>
        <begin position="38"/>
        <end position="60"/>
    </location>
</feature>
<keyword evidence="3 9" id="KW-0812">Transmembrane</keyword>
<dbReference type="GO" id="GO:0160198">
    <property type="term" value="F:polyprenal reductase activity"/>
    <property type="evidence" value="ECO:0007669"/>
    <property type="project" value="UniProtKB-EC"/>
</dbReference>
<evidence type="ECO:0000256" key="9">
    <source>
        <dbReference type="RuleBase" id="RU367081"/>
    </source>
</evidence>
<keyword evidence="5 9" id="KW-0472">Membrane</keyword>
<evidence type="ECO:0000259" key="10">
    <source>
        <dbReference type="Pfam" id="PF02544"/>
    </source>
</evidence>
<comment type="caution">
    <text evidence="9">Lacks conserved residue(s) required for the propagation of feature annotation.</text>
</comment>
<evidence type="ECO:0000313" key="11">
    <source>
        <dbReference type="EMBL" id="VDN52204.1"/>
    </source>
</evidence>
<keyword evidence="9" id="KW-0560">Oxidoreductase</keyword>
<evidence type="ECO:0000256" key="5">
    <source>
        <dbReference type="ARBA" id="ARBA00023136"/>
    </source>
</evidence>
<reference evidence="14" key="1">
    <citation type="submission" date="2017-02" db="UniProtKB">
        <authorList>
            <consortium name="WormBaseParasite"/>
        </authorList>
    </citation>
    <scope>IDENTIFICATION</scope>
</reference>
<keyword evidence="13" id="KW-1185">Reference proteome</keyword>
<comment type="pathway">
    <text evidence="9">Protein modification; protein glycosylation.</text>
</comment>
<dbReference type="Proteomes" id="UP000274756">
    <property type="component" value="Unassembled WGS sequence"/>
</dbReference>
<protein>
    <recommendedName>
        <fullName evidence="7 9">Polyprenal reductase</fullName>
        <ecNumber evidence="2 9">1.3.1.94</ecNumber>
    </recommendedName>
</protein>
<feature type="transmembrane region" description="Helical" evidence="9">
    <location>
        <begin position="120"/>
        <end position="140"/>
    </location>
</feature>
<organism evidence="12 14">
    <name type="scientific">Dracunculus medinensis</name>
    <name type="common">Guinea worm</name>
    <dbReference type="NCBI Taxonomy" id="318479"/>
    <lineage>
        <taxon>Eukaryota</taxon>
        <taxon>Metazoa</taxon>
        <taxon>Ecdysozoa</taxon>
        <taxon>Nematoda</taxon>
        <taxon>Chromadorea</taxon>
        <taxon>Rhabditida</taxon>
        <taxon>Spirurina</taxon>
        <taxon>Dracunculoidea</taxon>
        <taxon>Dracunculidae</taxon>
        <taxon>Dracunculus</taxon>
    </lineage>
</organism>
<dbReference type="OrthoDB" id="5788137at2759"/>
<dbReference type="STRING" id="318479.A0A0N4UK29"/>
<keyword evidence="9" id="KW-0256">Endoplasmic reticulum</keyword>
<comment type="subcellular location">
    <subcellularLocation>
        <location evidence="1">Endomembrane system</location>
        <topology evidence="1">Multi-pass membrane protein</topology>
    </subcellularLocation>
    <subcellularLocation>
        <location evidence="9">Endoplasmic reticulum membrane</location>
    </subcellularLocation>
</comment>
<keyword evidence="4 9" id="KW-1133">Transmembrane helix</keyword>
<evidence type="ECO:0000313" key="14">
    <source>
        <dbReference type="WBParaSite" id="DME_0000805201-mRNA-1"/>
    </source>
</evidence>
<dbReference type="PANTHER" id="PTHR14624">
    <property type="entry name" value="DFG10 PROTEIN"/>
    <property type="match status" value="1"/>
</dbReference>
<comment type="catalytic activity">
    <reaction evidence="8 9">
        <text>a di-trans,poly-cis-dolichal + NADP(+) = a di-trans,poly-cis-polyprenal + NADPH + H(+)</text>
        <dbReference type="Rhea" id="RHEA:80727"/>
        <dbReference type="Rhea" id="RHEA-COMP:19536"/>
        <dbReference type="Rhea" id="RHEA-COMP:19537"/>
        <dbReference type="ChEBI" id="CHEBI:15378"/>
        <dbReference type="ChEBI" id="CHEBI:57783"/>
        <dbReference type="ChEBI" id="CHEBI:58349"/>
        <dbReference type="ChEBI" id="CHEBI:231623"/>
        <dbReference type="ChEBI" id="CHEBI:231637"/>
        <dbReference type="EC" id="1.3.1.94"/>
    </reaction>
    <physiologicalReaction direction="right-to-left" evidence="8 9">
        <dbReference type="Rhea" id="RHEA:80729"/>
    </physiologicalReaction>
</comment>
<dbReference type="GO" id="GO:0005789">
    <property type="term" value="C:endoplasmic reticulum membrane"/>
    <property type="evidence" value="ECO:0007669"/>
    <property type="project" value="UniProtKB-SubCell"/>
</dbReference>
<dbReference type="GO" id="GO:0016095">
    <property type="term" value="P:polyprenol catabolic process"/>
    <property type="evidence" value="ECO:0007669"/>
    <property type="project" value="UniProtKB-UniRule"/>
</dbReference>
<evidence type="ECO:0000313" key="12">
    <source>
        <dbReference type="Proteomes" id="UP000038040"/>
    </source>
</evidence>
<reference evidence="11 13" key="2">
    <citation type="submission" date="2018-11" db="EMBL/GenBank/DDBJ databases">
        <authorList>
            <consortium name="Pathogen Informatics"/>
        </authorList>
    </citation>
    <scope>NUCLEOTIDE SEQUENCE [LARGE SCALE GENOMIC DNA]</scope>
</reference>
<dbReference type="Pfam" id="PF02544">
    <property type="entry name" value="Steroid_dh"/>
    <property type="match status" value="1"/>
</dbReference>
<accession>A0A0N4UK29</accession>
<comment type="similarity">
    <text evidence="6 9">Belongs to the steroid 5-alpha reductase family. Polyprenal reductase subfamily.</text>
</comment>
<evidence type="ECO:0000256" key="1">
    <source>
        <dbReference type="ARBA" id="ARBA00004127"/>
    </source>
</evidence>
<dbReference type="UniPathway" id="UPA00378"/>
<dbReference type="InterPro" id="IPR039698">
    <property type="entry name" value="Dfg10/SRD5A3"/>
</dbReference>
<evidence type="ECO:0000256" key="4">
    <source>
        <dbReference type="ARBA" id="ARBA00022989"/>
    </source>
</evidence>